<protein>
    <submittedName>
        <fullName evidence="1">Uncharacterized protein</fullName>
    </submittedName>
</protein>
<comment type="caution">
    <text evidence="1">The sequence shown here is derived from an EMBL/GenBank/DDBJ whole genome shotgun (WGS) entry which is preliminary data.</text>
</comment>
<accession>A0A3D8IWQ8</accession>
<keyword evidence="2" id="KW-1185">Reference proteome</keyword>
<dbReference type="RefSeq" id="WP_104763479.1">
    <property type="nucleotide sequence ID" value="NZ_FZPM01000025.1"/>
</dbReference>
<organism evidence="1 2">
    <name type="scientific">Helicobacter aurati</name>
    <dbReference type="NCBI Taxonomy" id="137778"/>
    <lineage>
        <taxon>Bacteria</taxon>
        <taxon>Pseudomonadati</taxon>
        <taxon>Campylobacterota</taxon>
        <taxon>Epsilonproteobacteria</taxon>
        <taxon>Campylobacterales</taxon>
        <taxon>Helicobacteraceae</taxon>
        <taxon>Helicobacter</taxon>
    </lineage>
</organism>
<evidence type="ECO:0000313" key="2">
    <source>
        <dbReference type="Proteomes" id="UP000256424"/>
    </source>
</evidence>
<name>A0A3D8IWQ8_9HELI</name>
<dbReference type="EMBL" id="NXLW01000028">
    <property type="protein sequence ID" value="RDU69717.1"/>
    <property type="molecule type" value="Genomic_DNA"/>
</dbReference>
<sequence>MRNINKIHRIIFPIFILFCDVWGYGCNESYCIDPRLAIGGYYGAFTTHTANSKNAGAYISSELEYYSKQFYIGAKGTIGIAKAQTTDNQTSAIASDKSIIGNSAAYIGTNLGSLESPILLSFATYFDIQNIDSNEREFLTAGFFLGADVSGRFMLDKAIGIEYSAGYAYNISKRYYANSSSALAMQNHGYRIECSVGLMFRRGYNDKGEKMDFYAQLERLYYSKWEKKLDFYTKLKGIYYNNKAFDIPLQQGQFAAYPANNNYTIMLEFGASFNL</sequence>
<proteinExistence type="predicted"/>
<reference evidence="1 2" key="1">
    <citation type="submission" date="2018-04" db="EMBL/GenBank/DDBJ databases">
        <title>Novel Campyloabacter and Helicobacter Species and Strains.</title>
        <authorList>
            <person name="Mannion A.J."/>
            <person name="Shen Z."/>
            <person name="Fox J.G."/>
        </authorList>
    </citation>
    <scope>NUCLEOTIDE SEQUENCE [LARGE SCALE GENOMIC DNA]</scope>
    <source>
        <strain evidence="1 2">MIT 97-5075</strain>
    </source>
</reference>
<dbReference type="AlphaFoldDB" id="A0A3D8IWQ8"/>
<gene>
    <name evidence="1" type="ORF">CQA66_08900</name>
</gene>
<evidence type="ECO:0000313" key="1">
    <source>
        <dbReference type="EMBL" id="RDU69717.1"/>
    </source>
</evidence>
<dbReference type="OrthoDB" id="5325658at2"/>
<dbReference type="Proteomes" id="UP000256424">
    <property type="component" value="Unassembled WGS sequence"/>
</dbReference>